<dbReference type="InterPro" id="IPR028082">
    <property type="entry name" value="Peripla_BP_I"/>
</dbReference>
<feature type="signal peptide" evidence="13">
    <location>
        <begin position="1"/>
        <end position="21"/>
    </location>
</feature>
<evidence type="ECO:0000256" key="2">
    <source>
        <dbReference type="ARBA" id="ARBA00022475"/>
    </source>
</evidence>
<evidence type="ECO:0000256" key="6">
    <source>
        <dbReference type="ARBA" id="ARBA00023040"/>
    </source>
</evidence>
<feature type="transmembrane region" description="Helical" evidence="12">
    <location>
        <begin position="669"/>
        <end position="690"/>
    </location>
</feature>
<dbReference type="Proteomes" id="UP000001593">
    <property type="component" value="Unassembled WGS sequence"/>
</dbReference>
<sequence>MAIVFSIVFTLLSVFTLCVSASYCCYNETIFHEICCQQNALLIDNCCDNSTNSACLNKTTADLCKTMKRPLKELHLGAFVPYSEIDRFGFRAAMELAVEMINNRSDILGGHKMVLHYADTFYGDGGRAVKALFNFIMQPPNKVMLIGPARTDALMPVAEAAVNWNLLQISYASLSPMFGNNRKYRNTYRIVPSSESNSKAKVSFIKNFGWERVAIIHEYSAEMFSLTASILVKELVQNNISVIAVEGFQQKEDTDVSFQINKLKNMDSRIIIGEFSKNGAQKVFCEAYKHGIYGPRYVWIVFGHLDPLLILEIQPHVNHVSCSREELKEALQGVFATAQLDLRQDDNTTISGMTATQFIRTMQAEKKKSETYTSFAFDSVWSAAVTLDEASKTSNIHPDKFNYNGTAHASGFRRILEGINFEGVTGPVRFSGESRERVGTVMIMQLQNESWVTIGQHFTYSDSLDLFHKIEWQGGRPPKDRTLEIEELLLNPLPLIVVTWLLAGIGALLSIFFLYFNVVHRGNRSIKMSSPQLNNFIILGCLLCYASVVLFGLDGRFLTLERYGFSCNARTTVLSIGFSLSFGAMFSKTWRVHKIFTAAKTLKKMAIRDIHLFGIVAALVIIDIWYLSIWFGFDSLKATKIRFDDQARKEHDKIYIPVLYQCTCTHKTYFLAVLYAYKGILLLFGLFLAWETRNVTIPALNDSKYIGMSVYNVVTLSCIGAIVTTALDGTIHYQAPYAITSLCLIICTTATLLLVFVPKVYNYFTGSDDQAFNVTTVHTTGPSIGRHQSHGFRFNSDNDTKACYLSKSVQTDHSELATSTVLPANSVTSDPIQIAPLLDPVNGFMANSPGSRINSAYEIQMDDIELNETLPTSLGGQGEMDAERIAACIVTNM</sequence>
<keyword evidence="5 12" id="KW-1133">Transmembrane helix</keyword>
<evidence type="ECO:0000256" key="7">
    <source>
        <dbReference type="ARBA" id="ARBA00023136"/>
    </source>
</evidence>
<keyword evidence="16" id="KW-1185">Reference proteome</keyword>
<dbReference type="InterPro" id="IPR001828">
    <property type="entry name" value="ANF_lig-bd_rcpt"/>
</dbReference>
<keyword evidence="8" id="KW-0675">Receptor</keyword>
<dbReference type="InterPro" id="IPR002455">
    <property type="entry name" value="GPCR3_GABA-B"/>
</dbReference>
<dbReference type="AlphaFoldDB" id="A7RPP5"/>
<dbReference type="Gene3D" id="3.40.50.2300">
    <property type="match status" value="2"/>
</dbReference>
<gene>
    <name evidence="15" type="ORF">NEMVEDRAFT_v1g239821</name>
</gene>
<accession>A7RPP5</accession>
<evidence type="ECO:0000256" key="4">
    <source>
        <dbReference type="ARBA" id="ARBA00022729"/>
    </source>
</evidence>
<evidence type="ECO:0000256" key="8">
    <source>
        <dbReference type="ARBA" id="ARBA00023170"/>
    </source>
</evidence>
<dbReference type="eggNOG" id="KOG1055">
    <property type="taxonomic scope" value="Eukaryota"/>
</dbReference>
<dbReference type="PRINTS" id="PR01177">
    <property type="entry name" value="GABAB1RECPTR"/>
</dbReference>
<keyword evidence="6" id="KW-0297">G-protein coupled receptor</keyword>
<evidence type="ECO:0000256" key="3">
    <source>
        <dbReference type="ARBA" id="ARBA00022692"/>
    </source>
</evidence>
<reference evidence="15 16" key="1">
    <citation type="journal article" date="2007" name="Science">
        <title>Sea anemone genome reveals ancestral eumetazoan gene repertoire and genomic organization.</title>
        <authorList>
            <person name="Putnam N.H."/>
            <person name="Srivastava M."/>
            <person name="Hellsten U."/>
            <person name="Dirks B."/>
            <person name="Chapman J."/>
            <person name="Salamov A."/>
            <person name="Terry A."/>
            <person name="Shapiro H."/>
            <person name="Lindquist E."/>
            <person name="Kapitonov V.V."/>
            <person name="Jurka J."/>
            <person name="Genikhovich G."/>
            <person name="Grigoriev I.V."/>
            <person name="Lucas S.M."/>
            <person name="Steele R.E."/>
            <person name="Finnerty J.R."/>
            <person name="Technau U."/>
            <person name="Martindale M.Q."/>
            <person name="Rokhsar D.S."/>
        </authorList>
    </citation>
    <scope>NUCLEOTIDE SEQUENCE [LARGE SCALE GENOMIC DNA]</scope>
    <source>
        <strain evidence="16">CH2 X CH6</strain>
    </source>
</reference>
<keyword evidence="10" id="KW-0807">Transducer</keyword>
<keyword evidence="9" id="KW-0325">Glycoprotein</keyword>
<feature type="transmembrane region" description="Helical" evidence="12">
    <location>
        <begin position="573"/>
        <end position="590"/>
    </location>
</feature>
<feature type="transmembrane region" description="Helical" evidence="12">
    <location>
        <begin position="493"/>
        <end position="516"/>
    </location>
</feature>
<dbReference type="PROSITE" id="PS50259">
    <property type="entry name" value="G_PROTEIN_RECEP_F3_4"/>
    <property type="match status" value="1"/>
</dbReference>
<dbReference type="GO" id="GO:0038039">
    <property type="term" value="C:G protein-coupled receptor heterodimeric complex"/>
    <property type="evidence" value="ECO:0000318"/>
    <property type="project" value="GO_Central"/>
</dbReference>
<dbReference type="OMA" id="TIFHEIC"/>
<dbReference type="SUPFAM" id="SSF53822">
    <property type="entry name" value="Periplasmic binding protein-like I"/>
    <property type="match status" value="1"/>
</dbReference>
<dbReference type="FunFam" id="3.40.50.2300:FF:000063">
    <property type="entry name" value="Gamma-aminobutyric acid type B receptor subunit"/>
    <property type="match status" value="1"/>
</dbReference>
<feature type="transmembrane region" description="Helical" evidence="12">
    <location>
        <begin position="710"/>
        <end position="731"/>
    </location>
</feature>
<dbReference type="PANTHER" id="PTHR10519">
    <property type="entry name" value="GABA-B RECEPTOR"/>
    <property type="match status" value="1"/>
</dbReference>
<evidence type="ECO:0000256" key="10">
    <source>
        <dbReference type="ARBA" id="ARBA00023224"/>
    </source>
</evidence>
<evidence type="ECO:0000313" key="15">
    <source>
        <dbReference type="EMBL" id="EDO46609.1"/>
    </source>
</evidence>
<keyword evidence="4 13" id="KW-0732">Signal</keyword>
<dbReference type="PANTHER" id="PTHR10519:SF74">
    <property type="entry name" value="GAMMA-AMINOBUTYRIC ACID TYPE B RECEPTOR SUBUNIT 2"/>
    <property type="match status" value="1"/>
</dbReference>
<feature type="transmembrane region" description="Helical" evidence="12">
    <location>
        <begin position="610"/>
        <end position="633"/>
    </location>
</feature>
<dbReference type="GO" id="GO:0004965">
    <property type="term" value="F:G protein-coupled GABA receptor activity"/>
    <property type="evidence" value="ECO:0000318"/>
    <property type="project" value="GO_Central"/>
</dbReference>
<feature type="transmembrane region" description="Helical" evidence="12">
    <location>
        <begin position="737"/>
        <end position="757"/>
    </location>
</feature>
<feature type="chain" id="PRO_5002714428" description="Gamma-aminobutyric acid type B receptor subunit 2" evidence="13">
    <location>
        <begin position="22"/>
        <end position="893"/>
    </location>
</feature>
<dbReference type="Pfam" id="PF01094">
    <property type="entry name" value="ANF_receptor"/>
    <property type="match status" value="1"/>
</dbReference>
<dbReference type="InParanoid" id="A7RPP5"/>
<evidence type="ECO:0000256" key="1">
    <source>
        <dbReference type="ARBA" id="ARBA00004651"/>
    </source>
</evidence>
<dbReference type="PhylomeDB" id="A7RPP5"/>
<feature type="domain" description="G-protein coupled receptors family 3 profile" evidence="14">
    <location>
        <begin position="495"/>
        <end position="761"/>
    </location>
</feature>
<dbReference type="PROSITE" id="PS00981">
    <property type="entry name" value="G_PROTEIN_RECEP_F3_3"/>
    <property type="match status" value="1"/>
</dbReference>
<protein>
    <recommendedName>
        <fullName evidence="11">Gamma-aminobutyric acid type B receptor subunit 2</fullName>
    </recommendedName>
</protein>
<name>A7RPP5_NEMVE</name>
<evidence type="ECO:0000256" key="12">
    <source>
        <dbReference type="SAM" id="Phobius"/>
    </source>
</evidence>
<dbReference type="Pfam" id="PF00003">
    <property type="entry name" value="7tm_3"/>
    <property type="match status" value="1"/>
</dbReference>
<feature type="transmembrane region" description="Helical" evidence="12">
    <location>
        <begin position="536"/>
        <end position="553"/>
    </location>
</feature>
<dbReference type="InterPro" id="IPR017978">
    <property type="entry name" value="GPCR_3_C"/>
</dbReference>
<dbReference type="GO" id="GO:0007214">
    <property type="term" value="P:gamma-aminobutyric acid signaling pathway"/>
    <property type="evidence" value="ECO:0000318"/>
    <property type="project" value="GO_Central"/>
</dbReference>
<dbReference type="CDD" id="cd15047">
    <property type="entry name" value="7tmC_GABA-B-like"/>
    <property type="match status" value="1"/>
</dbReference>
<keyword evidence="3 12" id="KW-0812">Transmembrane</keyword>
<dbReference type="HOGENOM" id="CLU_005240_3_1_1"/>
<dbReference type="PRINTS" id="PR01176">
    <property type="entry name" value="GABABRECEPTR"/>
</dbReference>
<evidence type="ECO:0000259" key="14">
    <source>
        <dbReference type="PROSITE" id="PS50259"/>
    </source>
</evidence>
<dbReference type="CDD" id="cd06366">
    <property type="entry name" value="PBP1_GABAb_receptor"/>
    <property type="match status" value="1"/>
</dbReference>
<dbReference type="EMBL" id="DS469526">
    <property type="protein sequence ID" value="EDO46609.1"/>
    <property type="molecule type" value="Genomic_DNA"/>
</dbReference>
<evidence type="ECO:0000256" key="5">
    <source>
        <dbReference type="ARBA" id="ARBA00022989"/>
    </source>
</evidence>
<evidence type="ECO:0000256" key="13">
    <source>
        <dbReference type="SAM" id="SignalP"/>
    </source>
</evidence>
<comment type="subcellular location">
    <subcellularLocation>
        <location evidence="1">Cell membrane</location>
        <topology evidence="1">Multi-pass membrane protein</topology>
    </subcellularLocation>
</comment>
<evidence type="ECO:0000256" key="9">
    <source>
        <dbReference type="ARBA" id="ARBA00023180"/>
    </source>
</evidence>
<dbReference type="InterPro" id="IPR017979">
    <property type="entry name" value="GPCR_3_CS"/>
</dbReference>
<evidence type="ECO:0000256" key="11">
    <source>
        <dbReference type="ARBA" id="ARBA00073785"/>
    </source>
</evidence>
<keyword evidence="2" id="KW-1003">Cell membrane</keyword>
<keyword evidence="7 12" id="KW-0472">Membrane</keyword>
<proteinExistence type="predicted"/>
<evidence type="ECO:0000313" key="16">
    <source>
        <dbReference type="Proteomes" id="UP000001593"/>
    </source>
</evidence>
<dbReference type="STRING" id="45351.A7RPP5"/>
<organism evidence="15 16">
    <name type="scientific">Nematostella vectensis</name>
    <name type="common">Starlet sea anemone</name>
    <dbReference type="NCBI Taxonomy" id="45351"/>
    <lineage>
        <taxon>Eukaryota</taxon>
        <taxon>Metazoa</taxon>
        <taxon>Cnidaria</taxon>
        <taxon>Anthozoa</taxon>
        <taxon>Hexacorallia</taxon>
        <taxon>Actiniaria</taxon>
        <taxon>Edwardsiidae</taxon>
        <taxon>Nematostella</taxon>
    </lineage>
</organism>